<dbReference type="AlphaFoldDB" id="A0A1F4TLQ8"/>
<dbReference type="Proteomes" id="UP000177309">
    <property type="component" value="Unassembled WGS sequence"/>
</dbReference>
<keyword evidence="2" id="KW-0408">Iron</keyword>
<feature type="domain" description="4Fe-4S ferredoxin-type" evidence="4">
    <location>
        <begin position="58"/>
        <end position="87"/>
    </location>
</feature>
<dbReference type="CDD" id="cd03110">
    <property type="entry name" value="SIMIBI_bact_arch"/>
    <property type="match status" value="1"/>
</dbReference>
<dbReference type="EMBL" id="MEUI01000030">
    <property type="protein sequence ID" value="OGC33645.1"/>
    <property type="molecule type" value="Genomic_DNA"/>
</dbReference>
<organism evidence="5 6">
    <name type="scientific">candidate division WOR-1 bacterium RIFOXYC2_FULL_41_25</name>
    <dbReference type="NCBI Taxonomy" id="1802586"/>
    <lineage>
        <taxon>Bacteria</taxon>
        <taxon>Bacillati</taxon>
        <taxon>Saganbacteria</taxon>
    </lineage>
</organism>
<dbReference type="PANTHER" id="PTHR43063:SF1">
    <property type="entry name" value="4FE-4S CLUSTER CONTAINING PARA FAMILY ATPASE PROTEIN"/>
    <property type="match status" value="1"/>
</dbReference>
<dbReference type="PROSITE" id="PS00198">
    <property type="entry name" value="4FE4S_FER_1"/>
    <property type="match status" value="2"/>
</dbReference>
<dbReference type="Pfam" id="PF01656">
    <property type="entry name" value="CbiA"/>
    <property type="match status" value="1"/>
</dbReference>
<dbReference type="Gene3D" id="3.40.50.300">
    <property type="entry name" value="P-loop containing nucleotide triphosphate hydrolases"/>
    <property type="match status" value="1"/>
</dbReference>
<evidence type="ECO:0000313" key="6">
    <source>
        <dbReference type="Proteomes" id="UP000177309"/>
    </source>
</evidence>
<evidence type="ECO:0000256" key="2">
    <source>
        <dbReference type="ARBA" id="ARBA00023004"/>
    </source>
</evidence>
<dbReference type="InterPro" id="IPR027417">
    <property type="entry name" value="P-loop_NTPase"/>
</dbReference>
<dbReference type="SUPFAM" id="SSF52540">
    <property type="entry name" value="P-loop containing nucleoside triphosphate hydrolases"/>
    <property type="match status" value="1"/>
</dbReference>
<evidence type="ECO:0000259" key="4">
    <source>
        <dbReference type="PROSITE" id="PS51379"/>
    </source>
</evidence>
<dbReference type="GO" id="GO:0051536">
    <property type="term" value="F:iron-sulfur cluster binding"/>
    <property type="evidence" value="ECO:0007669"/>
    <property type="project" value="UniProtKB-KW"/>
</dbReference>
<dbReference type="SUPFAM" id="SSF54862">
    <property type="entry name" value="4Fe-4S ferredoxins"/>
    <property type="match status" value="1"/>
</dbReference>
<dbReference type="InterPro" id="IPR017900">
    <property type="entry name" value="4Fe4S_Fe_S_CS"/>
</dbReference>
<dbReference type="Pfam" id="PF00037">
    <property type="entry name" value="Fer4"/>
    <property type="match status" value="1"/>
</dbReference>
<accession>A0A1F4TLQ8</accession>
<comment type="caution">
    <text evidence="5">The sequence shown here is derived from an EMBL/GenBank/DDBJ whole genome shotgun (WGS) entry which is preliminary data.</text>
</comment>
<dbReference type="InterPro" id="IPR017896">
    <property type="entry name" value="4Fe4S_Fe-S-bd"/>
</dbReference>
<evidence type="ECO:0000256" key="1">
    <source>
        <dbReference type="ARBA" id="ARBA00022723"/>
    </source>
</evidence>
<proteinExistence type="predicted"/>
<keyword evidence="3" id="KW-0411">Iron-sulfur</keyword>
<dbReference type="Gene3D" id="3.30.70.20">
    <property type="match status" value="1"/>
</dbReference>
<dbReference type="PANTHER" id="PTHR43063">
    <property type="entry name" value="4FE-4S CLUSTER CONTAINING PARA FAMILY ATPASE PROTEIN"/>
    <property type="match status" value="1"/>
</dbReference>
<dbReference type="GO" id="GO:0046872">
    <property type="term" value="F:metal ion binding"/>
    <property type="evidence" value="ECO:0007669"/>
    <property type="project" value="UniProtKB-KW"/>
</dbReference>
<gene>
    <name evidence="5" type="ORF">A2462_02240</name>
</gene>
<dbReference type="InterPro" id="IPR002586">
    <property type="entry name" value="CobQ/CobB/MinD/ParA_Nub-bd_dom"/>
</dbReference>
<evidence type="ECO:0000256" key="3">
    <source>
        <dbReference type="ARBA" id="ARBA00023014"/>
    </source>
</evidence>
<evidence type="ECO:0000313" key="5">
    <source>
        <dbReference type="EMBL" id="OGC33645.1"/>
    </source>
</evidence>
<protein>
    <submittedName>
        <fullName evidence="5">(4Fe-4S)-binding protein</fullName>
    </submittedName>
</protein>
<feature type="domain" description="4Fe-4S ferredoxin-type" evidence="4">
    <location>
        <begin position="88"/>
        <end position="116"/>
    </location>
</feature>
<sequence length="279" mass="30322">MIISVASGKGGTGKTTIATSLAFAIGNNVQLLDCDVEEPNAHIFINPQNVKTEQVFVLVPRVDETLCNYCGKCSGVCEFNAIAVANKKVLIFDNLCHACGGCKLLCPQKAITEIRRVVGKIETGERQGVELISGVLNVSEAMAIPVISAVKNKINRQKTVIIDASPGTSCPMVAAVKGSDFCLLVTESTPFGLHDLSLAYEVTKKMGIPTGLVINKYDSSFTQLEDYCQKEKLAILLKIPEDRQIAEAYSKGLNLVEVFPEHKEKFLEVMKLIESRIKS</sequence>
<name>A0A1F4TLQ8_UNCSA</name>
<reference evidence="5 6" key="1">
    <citation type="journal article" date="2016" name="Nat. Commun.">
        <title>Thousands of microbial genomes shed light on interconnected biogeochemical processes in an aquifer system.</title>
        <authorList>
            <person name="Anantharaman K."/>
            <person name="Brown C.T."/>
            <person name="Hug L.A."/>
            <person name="Sharon I."/>
            <person name="Castelle C.J."/>
            <person name="Probst A.J."/>
            <person name="Thomas B.C."/>
            <person name="Singh A."/>
            <person name="Wilkins M.J."/>
            <person name="Karaoz U."/>
            <person name="Brodie E.L."/>
            <person name="Williams K.H."/>
            <person name="Hubbard S.S."/>
            <person name="Banfield J.F."/>
        </authorList>
    </citation>
    <scope>NUCLEOTIDE SEQUENCE [LARGE SCALE GENOMIC DNA]</scope>
</reference>
<dbReference type="PROSITE" id="PS51379">
    <property type="entry name" value="4FE4S_FER_2"/>
    <property type="match status" value="2"/>
</dbReference>
<keyword evidence="1" id="KW-0479">Metal-binding</keyword>